<dbReference type="GeneID" id="1441837"/>
<keyword evidence="3" id="KW-1185">Reference proteome</keyword>
<dbReference type="GO" id="GO:0004571">
    <property type="term" value="F:mannosyl-oligosaccharide 1,2-alpha-mannosidase activity"/>
    <property type="evidence" value="ECO:0007669"/>
    <property type="project" value="InterPro"/>
</dbReference>
<reference evidence="2 3" key="2">
    <citation type="journal article" date="2000" name="Proc. Natl. Acad. Sci. U.S.A.">
        <title>Archaeal adaptation to higher temperatures revealed by genomic sequence of Thermoplasma volcanium.</title>
        <authorList>
            <person name="Kawashima T."/>
            <person name="Amano N."/>
            <person name="Koike H."/>
            <person name="Makino S."/>
            <person name="Higuchi S."/>
            <person name="Kawashima-Ohya Y."/>
            <person name="Watanabe K."/>
            <person name="Yamazaki M."/>
            <person name="Kanehori K."/>
            <person name="Kawamoto T."/>
            <person name="Nunoshiba T."/>
            <person name="Yamamoto Y."/>
            <person name="Aramaki H."/>
            <person name="Makino K."/>
            <person name="Suzuki M."/>
        </authorList>
    </citation>
    <scope>NUCLEOTIDE SEQUENCE [LARGE SCALE GENOMIC DNA]</scope>
    <source>
        <strain evidence="3">ATCC 51530 / DSM 4299 / JCM 9571 / NBRC 15438 / GSS1</strain>
    </source>
</reference>
<reference evidence="2 3" key="1">
    <citation type="journal article" date="1999" name="Proc. Jpn. Acad.">
        <title>Determination of the complete genomic DNA sequence of Thermoplasma volvanium GSS1.</title>
        <authorList>
            <person name="Kawashima T."/>
            <person name="Yamamoto Y."/>
            <person name="Aramaki H."/>
            <person name="Nunoshiba T."/>
            <person name="Kawamoto T."/>
            <person name="Watanabe K."/>
            <person name="Yamazaki M."/>
            <person name="Kanehori K."/>
            <person name="Amano N."/>
            <person name="Ohya Y."/>
            <person name="Makino K."/>
            <person name="Suzuki M."/>
        </authorList>
    </citation>
    <scope>NUCLEOTIDE SEQUENCE [LARGE SCALE GENOMIC DNA]</scope>
    <source>
        <strain evidence="3">ATCC 51530 / DSM 4299 / JCM 9571 / NBRC 15438 / GSS1</strain>
    </source>
</reference>
<dbReference type="Proteomes" id="UP000001017">
    <property type="component" value="Chromosome"/>
</dbReference>
<dbReference type="GO" id="GO:0005509">
    <property type="term" value="F:calcium ion binding"/>
    <property type="evidence" value="ECO:0007669"/>
    <property type="project" value="InterPro"/>
</dbReference>
<protein>
    <recommendedName>
        <fullName evidence="1">Spermatogenesis-associated protein 20-like TRX domain-containing protein</fullName>
    </recommendedName>
</protein>
<dbReference type="GO" id="GO:0005975">
    <property type="term" value="P:carbohydrate metabolic process"/>
    <property type="evidence" value="ECO:0007669"/>
    <property type="project" value="InterPro"/>
</dbReference>
<dbReference type="EMBL" id="BA000011">
    <property type="protein sequence ID" value="BAB59884.1"/>
    <property type="molecule type" value="Genomic_DNA"/>
</dbReference>
<dbReference type="Gene3D" id="3.40.30.10">
    <property type="entry name" value="Glutaredoxin"/>
    <property type="match status" value="1"/>
</dbReference>
<dbReference type="SUPFAM" id="SSF48208">
    <property type="entry name" value="Six-hairpin glycosidases"/>
    <property type="match status" value="1"/>
</dbReference>
<dbReference type="KEGG" id="tvo:TVG0747659"/>
<accession>Q97AR7</accession>
<dbReference type="InterPro" id="IPR036026">
    <property type="entry name" value="Seven-hairpin_glycosidases"/>
</dbReference>
<dbReference type="AlphaFoldDB" id="Q97AR7"/>
<feature type="domain" description="Spermatogenesis-associated protein 20-like TRX" evidence="1">
    <location>
        <begin position="3"/>
        <end position="163"/>
    </location>
</feature>
<dbReference type="eggNOG" id="arCOG02007">
    <property type="taxonomic scope" value="Archaea"/>
</dbReference>
<dbReference type="DNASU" id="1441837"/>
<name>Q97AR7_THEVO</name>
<proteinExistence type="predicted"/>
<dbReference type="Pfam" id="PF03190">
    <property type="entry name" value="Thioredox_DsbH"/>
    <property type="match status" value="1"/>
</dbReference>
<dbReference type="HOGENOM" id="CLU_014051_4_1_2"/>
<dbReference type="InterPro" id="IPR008928">
    <property type="entry name" value="6-hairpin_glycosidase_sf"/>
</dbReference>
<dbReference type="PhylomeDB" id="Q97AR7"/>
<dbReference type="SUPFAM" id="SSF52833">
    <property type="entry name" value="Thioredoxin-like"/>
    <property type="match status" value="1"/>
</dbReference>
<sequence length="647" mass="74022">MANELVHEKSPYLLMHSNDPIDWMPWSERAFSKAAAENRLIFLSIGYSTCHWCHVIHDESFSDKDVADILNKNYVCIKVDREERPDLDSYFMNVSAVINGSGGWPLNVILLPDRRPVFAFTYVPKEDRRGMTGLKTLAQQIALIWKNDPQQFESQAVAVMDAVKNRMPGRAKINVDVFSKLELSLRTSFDLQDGGFSGSPKFFNTPALNYLLERFYETGNEEILNFIGLTLKTISIRGIHDLVNGGFFRYSTDTMWIVPHFEKMLYTQTQLMKLFSKMFMLTRDNVYRDMIYDIKRFMDENLYWPGHGYYSGMDADVDGNEGGYYKWSFQDLKVALGQDFEAFRAIFDISEGGNYMDELYGQTGDNLIYFTGSFDEYRRSIEENGSTDMLSRSIEKLREAEKKRKKPSVDKKILTDLNGLAISSLSWAYRATGDKEFLDSAVSVSEFIIKNMIGDYLLHSFFEGSASVKSSLFDYAFLIRGLIDLYTITFDQKYLEEAKKLADEAIKFLFDGKFKLSEEIDDPQIADSEVESPYATIVADLDDLSLLTEDLQYHQIADQALTSVFDAVSRFPSAFPSMVISAEKHIYGKVVSCRANKVREAESIIPSEIALFSQLESEKYNICTYFACLNPVESIDVLKRSIYKLAD</sequence>
<dbReference type="OrthoDB" id="28016at2157"/>
<evidence type="ECO:0000313" key="3">
    <source>
        <dbReference type="Proteomes" id="UP000001017"/>
    </source>
</evidence>
<dbReference type="InterPro" id="IPR004879">
    <property type="entry name" value="Ssp411-like_TRX"/>
</dbReference>
<dbReference type="PIRSF" id="PIRSF006402">
    <property type="entry name" value="UCP006402_thioredoxin"/>
    <property type="match status" value="1"/>
</dbReference>
<gene>
    <name evidence="2" type="ORF">TVG0747659</name>
</gene>
<dbReference type="CDD" id="cd02955">
    <property type="entry name" value="SSP411"/>
    <property type="match status" value="1"/>
</dbReference>
<dbReference type="RefSeq" id="WP_010916989.1">
    <property type="nucleotide sequence ID" value="NC_002689.2"/>
</dbReference>
<dbReference type="InterPro" id="IPR036249">
    <property type="entry name" value="Thioredoxin-like_sf"/>
</dbReference>
<dbReference type="InterPro" id="IPR024705">
    <property type="entry name" value="Ssp411"/>
</dbReference>
<dbReference type="PaxDb" id="273116-14324958"/>
<dbReference type="PANTHER" id="PTHR42899">
    <property type="entry name" value="SPERMATOGENESIS-ASSOCIATED PROTEIN 20"/>
    <property type="match status" value="1"/>
</dbReference>
<dbReference type="PANTHER" id="PTHR42899:SF1">
    <property type="entry name" value="SPERMATOGENESIS-ASSOCIATED PROTEIN 20"/>
    <property type="match status" value="1"/>
</dbReference>
<organism evidence="2 3">
    <name type="scientific">Thermoplasma volcanium (strain ATCC 51530 / DSM 4299 / JCM 9571 / NBRC 15438 / GSS1)</name>
    <dbReference type="NCBI Taxonomy" id="273116"/>
    <lineage>
        <taxon>Archaea</taxon>
        <taxon>Methanobacteriati</taxon>
        <taxon>Thermoplasmatota</taxon>
        <taxon>Thermoplasmata</taxon>
        <taxon>Thermoplasmatales</taxon>
        <taxon>Thermoplasmataceae</taxon>
        <taxon>Thermoplasma</taxon>
    </lineage>
</organism>
<evidence type="ECO:0000313" key="2">
    <source>
        <dbReference type="EMBL" id="BAB59884.1"/>
    </source>
</evidence>
<dbReference type="Gene3D" id="1.50.10.20">
    <property type="match status" value="1"/>
</dbReference>
<dbReference type="STRING" id="273116.gene:9381532"/>
<dbReference type="GO" id="GO:0016020">
    <property type="term" value="C:membrane"/>
    <property type="evidence" value="ECO:0007669"/>
    <property type="project" value="InterPro"/>
</dbReference>
<evidence type="ECO:0000259" key="1">
    <source>
        <dbReference type="Pfam" id="PF03190"/>
    </source>
</evidence>
<dbReference type="SUPFAM" id="SSF48225">
    <property type="entry name" value="Seven-hairpin glycosidases"/>
    <property type="match status" value="1"/>
</dbReference>